<dbReference type="SUPFAM" id="SSF48403">
    <property type="entry name" value="Ankyrin repeat"/>
    <property type="match status" value="1"/>
</dbReference>
<dbReference type="PANTHER" id="PTHR24197:SF44">
    <property type="entry name" value="ANKYRIN REPEAT DOMAIN-CONTAINING PROTEIN 54"/>
    <property type="match status" value="1"/>
</dbReference>
<dbReference type="InterPro" id="IPR002110">
    <property type="entry name" value="Ankyrin_rpt"/>
</dbReference>
<keyword evidence="1" id="KW-0677">Repeat</keyword>
<dbReference type="Proteomes" id="UP000801492">
    <property type="component" value="Unassembled WGS sequence"/>
</dbReference>
<evidence type="ECO:0000256" key="5">
    <source>
        <dbReference type="PROSITE-ProRule" id="PRU00023"/>
    </source>
</evidence>
<name>A0A8K0CHQ1_IGNLU</name>
<reference evidence="6" key="1">
    <citation type="submission" date="2019-08" db="EMBL/GenBank/DDBJ databases">
        <title>The genome of the North American firefly Photinus pyralis.</title>
        <authorList>
            <consortium name="Photinus pyralis genome working group"/>
            <person name="Fallon T.R."/>
            <person name="Sander Lower S.E."/>
            <person name="Weng J.-K."/>
        </authorList>
    </citation>
    <scope>NUCLEOTIDE SEQUENCE</scope>
    <source>
        <strain evidence="6">TRF0915ILg1</strain>
        <tissue evidence="6">Whole body</tissue>
    </source>
</reference>
<comment type="function">
    <text evidence="3">Plays an important role in regulating intracellular signaling events associated with erythroid terminal differentiation.</text>
</comment>
<feature type="repeat" description="ANK" evidence="5">
    <location>
        <begin position="89"/>
        <end position="121"/>
    </location>
</feature>
<keyword evidence="7" id="KW-1185">Reference proteome</keyword>
<proteinExistence type="predicted"/>
<dbReference type="PANTHER" id="PTHR24197">
    <property type="entry name" value="ANKYRIN REPEAT DOMAIN-CONTAINING PROTEIN 61"/>
    <property type="match status" value="1"/>
</dbReference>
<dbReference type="Gene3D" id="1.25.40.20">
    <property type="entry name" value="Ankyrin repeat-containing domain"/>
    <property type="match status" value="1"/>
</dbReference>
<dbReference type="SMART" id="SM00248">
    <property type="entry name" value="ANK"/>
    <property type="match status" value="3"/>
</dbReference>
<sequence length="252" mass="28563">MASLSDSEWVAMKVKPKRHRMIAFKSFKAKERARLEYIKRGQHTELLKNDCFALLSKEHRLLEAVSVNNTELVLQLLKSGVSPNAVDSQHRSALHVAVSRSYIDVVRLLLEYNADPNKQDVIGNTPLHLAACTSNLEMITLLLNCGANISSLDLRGRNPLQLVESKLQILKYSWRSGTIEMTRLKHQLQQIVDIMISMSIKGGWNRPLGDKENITNVDDLEMIKLSIDSGREDLVNNQISQLEDQLRGFSFD</sequence>
<keyword evidence="2 5" id="KW-0040">ANK repeat</keyword>
<accession>A0A8K0CHQ1</accession>
<evidence type="ECO:0000313" key="6">
    <source>
        <dbReference type="EMBL" id="KAF2884212.1"/>
    </source>
</evidence>
<dbReference type="OrthoDB" id="496981at2759"/>
<evidence type="ECO:0000256" key="4">
    <source>
        <dbReference type="ARBA" id="ARBA00039237"/>
    </source>
</evidence>
<dbReference type="AlphaFoldDB" id="A0A8K0CHQ1"/>
<dbReference type="Pfam" id="PF12796">
    <property type="entry name" value="Ank_2"/>
    <property type="match status" value="1"/>
</dbReference>
<organism evidence="6 7">
    <name type="scientific">Ignelater luminosus</name>
    <name type="common">Cucubano</name>
    <name type="synonym">Pyrophorus luminosus</name>
    <dbReference type="NCBI Taxonomy" id="2038154"/>
    <lineage>
        <taxon>Eukaryota</taxon>
        <taxon>Metazoa</taxon>
        <taxon>Ecdysozoa</taxon>
        <taxon>Arthropoda</taxon>
        <taxon>Hexapoda</taxon>
        <taxon>Insecta</taxon>
        <taxon>Pterygota</taxon>
        <taxon>Neoptera</taxon>
        <taxon>Endopterygota</taxon>
        <taxon>Coleoptera</taxon>
        <taxon>Polyphaga</taxon>
        <taxon>Elateriformia</taxon>
        <taxon>Elateroidea</taxon>
        <taxon>Elateridae</taxon>
        <taxon>Agrypninae</taxon>
        <taxon>Pyrophorini</taxon>
        <taxon>Ignelater</taxon>
    </lineage>
</organism>
<dbReference type="PROSITE" id="PS50297">
    <property type="entry name" value="ANK_REP_REGION"/>
    <property type="match status" value="2"/>
</dbReference>
<evidence type="ECO:0000256" key="2">
    <source>
        <dbReference type="ARBA" id="ARBA00023043"/>
    </source>
</evidence>
<comment type="caution">
    <text evidence="6">The sequence shown here is derived from an EMBL/GenBank/DDBJ whole genome shotgun (WGS) entry which is preliminary data.</text>
</comment>
<evidence type="ECO:0000256" key="1">
    <source>
        <dbReference type="ARBA" id="ARBA00022737"/>
    </source>
</evidence>
<dbReference type="EMBL" id="VTPC01090213">
    <property type="protein sequence ID" value="KAF2884212.1"/>
    <property type="molecule type" value="Genomic_DNA"/>
</dbReference>
<protein>
    <recommendedName>
        <fullName evidence="4">Ankyrin repeat domain-containing protein 54</fullName>
    </recommendedName>
</protein>
<dbReference type="PROSITE" id="PS50088">
    <property type="entry name" value="ANK_REPEAT"/>
    <property type="match status" value="2"/>
</dbReference>
<evidence type="ECO:0000313" key="7">
    <source>
        <dbReference type="Proteomes" id="UP000801492"/>
    </source>
</evidence>
<evidence type="ECO:0000256" key="3">
    <source>
        <dbReference type="ARBA" id="ARBA00037385"/>
    </source>
</evidence>
<dbReference type="InterPro" id="IPR036770">
    <property type="entry name" value="Ankyrin_rpt-contain_sf"/>
</dbReference>
<gene>
    <name evidence="6" type="ORF">ILUMI_21947</name>
</gene>
<feature type="repeat" description="ANK" evidence="5">
    <location>
        <begin position="122"/>
        <end position="154"/>
    </location>
</feature>